<dbReference type="Proteomes" id="UP000719412">
    <property type="component" value="Unassembled WGS sequence"/>
</dbReference>
<dbReference type="GO" id="GO:0097431">
    <property type="term" value="C:mitotic spindle pole"/>
    <property type="evidence" value="ECO:0007669"/>
    <property type="project" value="TreeGrafter"/>
</dbReference>
<sequence>MAKLTTENLFLLEFLVDEVNMEQKCDCTSAGAEMCVSFQFLDNEALDVCEGDFNPDKKFGETDNSKTGKSCLFSLTPTQAQKAMQSFDITVSVFKKMPPGWDPEKTCIGSVKVPVLALFLDLINNHDAVASAKVHQDTYNLVDSKGTNVGKIGVYIRMSCYGKMIITQFQMNMTDKSVLFKDKDGHSLYRYKKSRKGRATKIEDL</sequence>
<keyword evidence="2" id="KW-1185">Reference proteome</keyword>
<accession>A0A8J6HII1</accession>
<dbReference type="InterPro" id="IPR039302">
    <property type="entry name" value="MAP10"/>
</dbReference>
<proteinExistence type="predicted"/>
<dbReference type="GO" id="GO:0051256">
    <property type="term" value="P:mitotic spindle midzone assembly"/>
    <property type="evidence" value="ECO:0007669"/>
    <property type="project" value="TreeGrafter"/>
</dbReference>
<name>A0A8J6HII1_TENMO</name>
<dbReference type="PANTHER" id="PTHR21831:SF2">
    <property type="entry name" value="MICROTUBULE-ASSOCIATED PROTEIN 10"/>
    <property type="match status" value="1"/>
</dbReference>
<dbReference type="Pfam" id="PF14924">
    <property type="entry name" value="MAP10_N"/>
    <property type="match status" value="1"/>
</dbReference>
<protein>
    <submittedName>
        <fullName evidence="1">Uncharacterized protein</fullName>
    </submittedName>
</protein>
<dbReference type="GO" id="GO:0005881">
    <property type="term" value="C:cytoplasmic microtubule"/>
    <property type="evidence" value="ECO:0007669"/>
    <property type="project" value="TreeGrafter"/>
</dbReference>
<reference evidence="1" key="1">
    <citation type="journal article" date="2020" name="J Insects Food Feed">
        <title>The yellow mealworm (Tenebrio molitor) genome: a resource for the emerging insects as food and feed industry.</title>
        <authorList>
            <person name="Eriksson T."/>
            <person name="Andere A."/>
            <person name="Kelstrup H."/>
            <person name="Emery V."/>
            <person name="Picard C."/>
        </authorList>
    </citation>
    <scope>NUCLEOTIDE SEQUENCE</scope>
    <source>
        <strain evidence="1">Stoneville</strain>
        <tissue evidence="1">Whole head</tissue>
    </source>
</reference>
<reference evidence="1" key="2">
    <citation type="submission" date="2021-08" db="EMBL/GenBank/DDBJ databases">
        <authorList>
            <person name="Eriksson T."/>
        </authorList>
    </citation>
    <scope>NUCLEOTIDE SEQUENCE</scope>
    <source>
        <strain evidence="1">Stoneville</strain>
        <tissue evidence="1">Whole head</tissue>
    </source>
</reference>
<dbReference type="GO" id="GO:1990023">
    <property type="term" value="C:mitotic spindle midzone"/>
    <property type="evidence" value="ECO:0007669"/>
    <property type="project" value="TreeGrafter"/>
</dbReference>
<dbReference type="EMBL" id="JABDTM020014689">
    <property type="protein sequence ID" value="KAH0819385.1"/>
    <property type="molecule type" value="Genomic_DNA"/>
</dbReference>
<dbReference type="AlphaFoldDB" id="A0A8J6HII1"/>
<dbReference type="GO" id="GO:0031122">
    <property type="term" value="P:cytoplasmic microtubule organization"/>
    <property type="evidence" value="ECO:0007669"/>
    <property type="project" value="TreeGrafter"/>
</dbReference>
<dbReference type="GO" id="GO:0008017">
    <property type="term" value="F:microtubule binding"/>
    <property type="evidence" value="ECO:0007669"/>
    <property type="project" value="InterPro"/>
</dbReference>
<gene>
    <name evidence="1" type="ORF">GEV33_003406</name>
</gene>
<organism evidence="1 2">
    <name type="scientific">Tenebrio molitor</name>
    <name type="common">Yellow mealworm beetle</name>
    <dbReference type="NCBI Taxonomy" id="7067"/>
    <lineage>
        <taxon>Eukaryota</taxon>
        <taxon>Metazoa</taxon>
        <taxon>Ecdysozoa</taxon>
        <taxon>Arthropoda</taxon>
        <taxon>Hexapoda</taxon>
        <taxon>Insecta</taxon>
        <taxon>Pterygota</taxon>
        <taxon>Neoptera</taxon>
        <taxon>Endopterygota</taxon>
        <taxon>Coleoptera</taxon>
        <taxon>Polyphaga</taxon>
        <taxon>Cucujiformia</taxon>
        <taxon>Tenebrionidae</taxon>
        <taxon>Tenebrio</taxon>
    </lineage>
</organism>
<dbReference type="GO" id="GO:0005813">
    <property type="term" value="C:centrosome"/>
    <property type="evidence" value="ECO:0007669"/>
    <property type="project" value="TreeGrafter"/>
</dbReference>
<dbReference type="GO" id="GO:0032467">
    <property type="term" value="P:positive regulation of cytokinesis"/>
    <property type="evidence" value="ECO:0007669"/>
    <property type="project" value="TreeGrafter"/>
</dbReference>
<dbReference type="PANTHER" id="PTHR21831">
    <property type="entry name" value="MICROTUBULE-ASSOCIATED PROTEIN 10"/>
    <property type="match status" value="1"/>
</dbReference>
<comment type="caution">
    <text evidence="1">The sequence shown here is derived from an EMBL/GenBank/DDBJ whole genome shotgun (WGS) entry which is preliminary data.</text>
</comment>
<evidence type="ECO:0000313" key="2">
    <source>
        <dbReference type="Proteomes" id="UP000719412"/>
    </source>
</evidence>
<evidence type="ECO:0000313" key="1">
    <source>
        <dbReference type="EMBL" id="KAH0819385.1"/>
    </source>
</evidence>
<dbReference type="GO" id="GO:0030496">
    <property type="term" value="C:midbody"/>
    <property type="evidence" value="ECO:0007669"/>
    <property type="project" value="TreeGrafter"/>
</dbReference>